<evidence type="ECO:0000313" key="5">
    <source>
        <dbReference type="EMBL" id="QOY91062.1"/>
    </source>
</evidence>
<dbReference type="GO" id="GO:0016603">
    <property type="term" value="F:glutaminyl-peptide cyclotransferase activity"/>
    <property type="evidence" value="ECO:0007669"/>
    <property type="project" value="TreeGrafter"/>
</dbReference>
<sequence length="289" mass="31538">MQRSHRVLACLILALPLMAAEFSGQRAYDQTKALVALGPRPSGTPAIKKAQDYITAQLKAAGWTVVEDVFTAKTPAGPIVMKNIIAKRTGQSGKIVAVSGHYDTKRFSFPFAGANDGGSSAGLLLEMAVALKSVPLRNDVYLVFFDGEEAVKDWTATDSVYGSRHLADKWAADGTLGKMAALINVDMVGDRDLHLVREQYSSEVLRSIVWQVASQMGQAKHFDGVEGAIEDDHMPFLRKGVRALDLIDFEYGPDNSWWHTNQDTMDKLSASSLQTVGSVVLETLKRLEP</sequence>
<organism evidence="5 6">
    <name type="scientific">Paludibaculum fermentans</name>
    <dbReference type="NCBI Taxonomy" id="1473598"/>
    <lineage>
        <taxon>Bacteria</taxon>
        <taxon>Pseudomonadati</taxon>
        <taxon>Acidobacteriota</taxon>
        <taxon>Terriglobia</taxon>
        <taxon>Bryobacterales</taxon>
        <taxon>Bryobacteraceae</taxon>
        <taxon>Paludibaculum</taxon>
    </lineage>
</organism>
<feature type="chain" id="PRO_5032831365" evidence="3">
    <location>
        <begin position="20"/>
        <end position="289"/>
    </location>
</feature>
<name>A0A7S7NWH5_PALFE</name>
<dbReference type="EMBL" id="CP063849">
    <property type="protein sequence ID" value="QOY91062.1"/>
    <property type="molecule type" value="Genomic_DNA"/>
</dbReference>
<protein>
    <submittedName>
        <fullName evidence="5">M28 family peptidase</fullName>
    </submittedName>
</protein>
<dbReference type="RefSeq" id="WP_194452717.1">
    <property type="nucleotide sequence ID" value="NZ_CP063849.1"/>
</dbReference>
<keyword evidence="6" id="KW-1185">Reference proteome</keyword>
<dbReference type="KEGG" id="pfer:IRI77_14280"/>
<proteinExistence type="predicted"/>
<dbReference type="PANTHER" id="PTHR12283">
    <property type="entry name" value="GLUTAMINYL-PEPTIDE CYCLOTRANSFERASE"/>
    <property type="match status" value="1"/>
</dbReference>
<evidence type="ECO:0000256" key="2">
    <source>
        <dbReference type="ARBA" id="ARBA00023315"/>
    </source>
</evidence>
<keyword evidence="2" id="KW-0012">Acyltransferase</keyword>
<keyword evidence="3" id="KW-0732">Signal</keyword>
<dbReference type="PANTHER" id="PTHR12283:SF6">
    <property type="entry name" value="GLUTAMINYL-PEPTIDE CYCLOTRANSFERASE-RELATED"/>
    <property type="match status" value="1"/>
</dbReference>
<dbReference type="Gene3D" id="3.40.630.10">
    <property type="entry name" value="Zn peptidases"/>
    <property type="match status" value="1"/>
</dbReference>
<dbReference type="Proteomes" id="UP000593892">
    <property type="component" value="Chromosome"/>
</dbReference>
<feature type="signal peptide" evidence="3">
    <location>
        <begin position="1"/>
        <end position="19"/>
    </location>
</feature>
<dbReference type="InterPro" id="IPR007484">
    <property type="entry name" value="Peptidase_M28"/>
</dbReference>
<evidence type="ECO:0000256" key="1">
    <source>
        <dbReference type="ARBA" id="ARBA00022679"/>
    </source>
</evidence>
<dbReference type="AlphaFoldDB" id="A0A7S7NWH5"/>
<accession>A0A7S7NWH5</accession>
<evidence type="ECO:0000256" key="3">
    <source>
        <dbReference type="SAM" id="SignalP"/>
    </source>
</evidence>
<feature type="domain" description="Peptidase M28" evidence="4">
    <location>
        <begin position="83"/>
        <end position="283"/>
    </location>
</feature>
<gene>
    <name evidence="5" type="ORF">IRI77_14280</name>
</gene>
<dbReference type="Pfam" id="PF04389">
    <property type="entry name" value="Peptidase_M28"/>
    <property type="match status" value="1"/>
</dbReference>
<dbReference type="InterPro" id="IPR040234">
    <property type="entry name" value="QC/QCL"/>
</dbReference>
<evidence type="ECO:0000313" key="6">
    <source>
        <dbReference type="Proteomes" id="UP000593892"/>
    </source>
</evidence>
<dbReference type="GO" id="GO:0008270">
    <property type="term" value="F:zinc ion binding"/>
    <property type="evidence" value="ECO:0007669"/>
    <property type="project" value="TreeGrafter"/>
</dbReference>
<dbReference type="SUPFAM" id="SSF53187">
    <property type="entry name" value="Zn-dependent exopeptidases"/>
    <property type="match status" value="1"/>
</dbReference>
<evidence type="ECO:0000259" key="4">
    <source>
        <dbReference type="Pfam" id="PF04389"/>
    </source>
</evidence>
<reference evidence="5 6" key="1">
    <citation type="submission" date="2020-10" db="EMBL/GenBank/DDBJ databases">
        <title>Complete genome sequence of Paludibaculum fermentans P105T, a facultatively anaerobic acidobacterium capable of dissimilatory Fe(III) reduction.</title>
        <authorList>
            <person name="Dedysh S.N."/>
            <person name="Beletsky A.V."/>
            <person name="Kulichevskaya I.S."/>
            <person name="Mardanov A.V."/>
            <person name="Ravin N.V."/>
        </authorList>
    </citation>
    <scope>NUCLEOTIDE SEQUENCE [LARGE SCALE GENOMIC DNA]</scope>
    <source>
        <strain evidence="5 6">P105</strain>
    </source>
</reference>
<keyword evidence="1" id="KW-0808">Transferase</keyword>